<protein>
    <submittedName>
        <fullName evidence="2">Uncharacterized protein</fullName>
    </submittedName>
</protein>
<evidence type="ECO:0000256" key="1">
    <source>
        <dbReference type="SAM" id="MobiDB-lite"/>
    </source>
</evidence>
<feature type="compositionally biased region" description="Basic and acidic residues" evidence="1">
    <location>
        <begin position="718"/>
        <end position="731"/>
    </location>
</feature>
<feature type="region of interest" description="Disordered" evidence="1">
    <location>
        <begin position="16"/>
        <end position="70"/>
    </location>
</feature>
<feature type="region of interest" description="Disordered" evidence="1">
    <location>
        <begin position="669"/>
        <end position="731"/>
    </location>
</feature>
<proteinExistence type="predicted"/>
<gene>
    <name evidence="2" type="ORF">TbgDal_VII6040</name>
</gene>
<dbReference type="EMBL" id="FN554970">
    <property type="protein sequence ID" value="CBH12706.1"/>
    <property type="molecule type" value="Genomic_DNA"/>
</dbReference>
<feature type="compositionally biased region" description="Polar residues" evidence="1">
    <location>
        <begin position="34"/>
        <end position="46"/>
    </location>
</feature>
<accession>C9ZTH1</accession>
<sequence length="731" mass="76338">MGHCCATQTKQARLLPSNNASLNAPAEVPGGSLAAQTRPSDGQINAPTGGASHGVAAESASSKFTGSPVIGDQSDYTTTIGLERLVPVNRKSVSQLPVNAHLRLGSDNRADSVCVFDNGDDDGRFLTARSPLLLSAMTTPRVKFVSGTPGTFDTNGGAPPSGRGFQSCLSSQWEDESVGSNKLNSCHSMVMNESVNNSVEAYFGSLTACVPPTEVPPSMLPLVSITASSSSSTVSSPFSSLAVHRREPSSLFVNDKSPVQSLGVSSFVTALSPSVSPRPLHNEAPPQSHADALGAPTATSVSHSRGDLSLGTAIAPSRATSPSCHMENASFATALSLSESLQAAHSVLSSVSFPGVGVQSAAALIPHSRGTSSFASAVSPSAAVTTARSARTTPSFVVTILPSEATTTPRMAFKSARSSNKIGSTTVTGGDLMSCRSLSEISTSLSDKIHNMSREVARSASEVPQRLVVRKRVTSPTNISSSSYSRLTEKERASTQEGVTNSPLIMAESLPDQTNGVVISLSPPEDHSSIFGGNGGGGSREVSFVSSSPKAEGMWVQSGKHGKKKADTVLSFFTPDPAVTQLSEHAANTSLTSHMLTRQKPKMLRYFGRHSDPPFSSVNTLRQRNVMARSVEAVGRLGTLDASYKKVLGDTQKLFSSLPALPTYTKRDHIPQRRVFDLGTPGSASKSRKSPSPEGSQMISQMSSSINGHAASSVSSPDSKHKEDGKAHCQS</sequence>
<feature type="region of interest" description="Disordered" evidence="1">
    <location>
        <begin position="472"/>
        <end position="498"/>
    </location>
</feature>
<dbReference type="VEuPathDB" id="TriTrypDB:Tbg972.7.6040"/>
<dbReference type="RefSeq" id="XP_011774986.1">
    <property type="nucleotide sequence ID" value="XM_011776684.1"/>
</dbReference>
<dbReference type="Proteomes" id="UP000002316">
    <property type="component" value="Chromosome 7"/>
</dbReference>
<feature type="compositionally biased region" description="Low complexity" evidence="1">
    <location>
        <begin position="696"/>
        <end position="706"/>
    </location>
</feature>
<reference evidence="3" key="1">
    <citation type="journal article" date="2010" name="PLoS Negl. Trop. Dis.">
        <title>The genome sequence of Trypanosoma brucei gambiense, causative agent of chronic human african trypanosomiasis.</title>
        <authorList>
            <person name="Jackson A.P."/>
            <person name="Sanders M."/>
            <person name="Berry A."/>
            <person name="McQuillan J."/>
            <person name="Aslett M.A."/>
            <person name="Quail M.A."/>
            <person name="Chukualim B."/>
            <person name="Capewell P."/>
            <person name="MacLeod A."/>
            <person name="Melville S.E."/>
            <person name="Gibson W."/>
            <person name="Barry J.D."/>
            <person name="Berriman M."/>
            <person name="Hertz-Fowler C."/>
        </authorList>
    </citation>
    <scope>NUCLEOTIDE SEQUENCE [LARGE SCALE GENOMIC DNA]</scope>
    <source>
        <strain evidence="3">MHOM/CI/86/DAL972</strain>
    </source>
</reference>
<feature type="region of interest" description="Disordered" evidence="1">
    <location>
        <begin position="275"/>
        <end position="307"/>
    </location>
</feature>
<evidence type="ECO:0000313" key="2">
    <source>
        <dbReference type="EMBL" id="CBH12706.1"/>
    </source>
</evidence>
<evidence type="ECO:0000313" key="3">
    <source>
        <dbReference type="Proteomes" id="UP000002316"/>
    </source>
</evidence>
<organism evidence="2 3">
    <name type="scientific">Trypanosoma brucei gambiense (strain MHOM/CI/86/DAL972)</name>
    <dbReference type="NCBI Taxonomy" id="679716"/>
    <lineage>
        <taxon>Eukaryota</taxon>
        <taxon>Discoba</taxon>
        <taxon>Euglenozoa</taxon>
        <taxon>Kinetoplastea</taxon>
        <taxon>Metakinetoplastina</taxon>
        <taxon>Trypanosomatida</taxon>
        <taxon>Trypanosomatidae</taxon>
        <taxon>Trypanosoma</taxon>
    </lineage>
</organism>
<name>C9ZTH1_TRYB9</name>
<dbReference type="KEGG" id="tbg:TbgDal_VII6040"/>
<dbReference type="AlphaFoldDB" id="C9ZTH1"/>
<dbReference type="GeneID" id="23862868"/>